<name>H3NR15_9FIRM</name>
<organism evidence="1 2">
    <name type="scientific">Helcococcus kunzii ATCC 51366</name>
    <dbReference type="NCBI Taxonomy" id="883114"/>
    <lineage>
        <taxon>Bacteria</taxon>
        <taxon>Bacillati</taxon>
        <taxon>Bacillota</taxon>
        <taxon>Tissierellia</taxon>
        <taxon>Tissierellales</taxon>
        <taxon>Peptoniphilaceae</taxon>
        <taxon>Helcococcus</taxon>
    </lineage>
</organism>
<dbReference type="Proteomes" id="UP000004191">
    <property type="component" value="Unassembled WGS sequence"/>
</dbReference>
<dbReference type="HOGENOM" id="CLU_2553605_0_0_9"/>
<comment type="caution">
    <text evidence="1">The sequence shown here is derived from an EMBL/GenBank/DDBJ whole genome shotgun (WGS) entry which is preliminary data.</text>
</comment>
<evidence type="ECO:0000313" key="1">
    <source>
        <dbReference type="EMBL" id="EHR31963.1"/>
    </source>
</evidence>
<accession>H3NR15</accession>
<evidence type="ECO:0000313" key="2">
    <source>
        <dbReference type="Proteomes" id="UP000004191"/>
    </source>
</evidence>
<dbReference type="EMBL" id="AGEI01000032">
    <property type="protein sequence ID" value="EHR31963.1"/>
    <property type="molecule type" value="Genomic_DNA"/>
</dbReference>
<keyword evidence="2" id="KW-1185">Reference proteome</keyword>
<sequence length="82" mass="10081">MQEYNLTTFLEDISMNREFEFYYLNKMYSLTFIQEGYVFTDVQEQVYCIYQTYEDLLNSVRIRGLSIEEIIDKHLYEDLTIF</sequence>
<dbReference type="AlphaFoldDB" id="H3NR15"/>
<dbReference type="GeneID" id="96999701"/>
<proteinExistence type="predicted"/>
<gene>
    <name evidence="1" type="ORF">HMPREF9709_01776</name>
</gene>
<dbReference type="STRING" id="883114.HMPREF9709_01776"/>
<reference evidence="1 2" key="1">
    <citation type="submission" date="2012-01" db="EMBL/GenBank/DDBJ databases">
        <title>The Genome Sequence of Helcococcus kunzii ATCC 51366.</title>
        <authorList>
            <consortium name="The Broad Institute Genome Sequencing Platform"/>
            <person name="Earl A."/>
            <person name="Ward D."/>
            <person name="Feldgarden M."/>
            <person name="Gevers D."/>
            <person name="Huys G."/>
            <person name="Young S.K."/>
            <person name="Zeng Q."/>
            <person name="Gargeya S."/>
            <person name="Fitzgerald M."/>
            <person name="Haas B."/>
            <person name="Abouelleil A."/>
            <person name="Alvarado L."/>
            <person name="Arachchi H.M."/>
            <person name="Berlin A."/>
            <person name="Chapman S.B."/>
            <person name="Gearin G."/>
            <person name="Goldberg J."/>
            <person name="Griggs A."/>
            <person name="Gujja S."/>
            <person name="Hansen M."/>
            <person name="Heiman D."/>
            <person name="Howarth C."/>
            <person name="Larimer J."/>
            <person name="Lui A."/>
            <person name="MacDonald P.J.P."/>
            <person name="McCowen C."/>
            <person name="Montmayeur A."/>
            <person name="Murphy C."/>
            <person name="Neiman D."/>
            <person name="Pearson M."/>
            <person name="Priest M."/>
            <person name="Roberts A."/>
            <person name="Saif S."/>
            <person name="Shea T."/>
            <person name="Sisk P."/>
            <person name="Stolte C."/>
            <person name="Sykes S."/>
            <person name="Wortman J."/>
            <person name="Nusbaum C."/>
            <person name="Birren B."/>
        </authorList>
    </citation>
    <scope>NUCLEOTIDE SEQUENCE [LARGE SCALE GENOMIC DNA]</scope>
    <source>
        <strain evidence="1 2">ATCC 51366</strain>
    </source>
</reference>
<dbReference type="eggNOG" id="ENOG502ZXW7">
    <property type="taxonomic scope" value="Bacteria"/>
</dbReference>
<dbReference type="OrthoDB" id="2456308at2"/>
<dbReference type="RefSeq" id="WP_005399290.1">
    <property type="nucleotide sequence ID" value="NZ_JH601089.1"/>
</dbReference>
<protein>
    <submittedName>
        <fullName evidence="1">Uncharacterized protein</fullName>
    </submittedName>
</protein>